<dbReference type="PANTHER" id="PTHR46844">
    <property type="entry name" value="SLR5058 PROTEIN"/>
    <property type="match status" value="1"/>
</dbReference>
<keyword evidence="1" id="KW-1133">Transmembrane helix</keyword>
<dbReference type="InterPro" id="IPR027417">
    <property type="entry name" value="P-loop_NTPase"/>
</dbReference>
<evidence type="ECO:0000256" key="1">
    <source>
        <dbReference type="SAM" id="Phobius"/>
    </source>
</evidence>
<sequence>MALLPTAGWLLAATGVPVAAGAEWRKLAHDHPIIAIFLVIIYWLTLALLKFGSDVLSALRSKYLKKTTDLIGESIDRWASKFGRDYNQYILVSTRYIDQKGLPRIAGKPLEMDEIYVNLELASRAPHQVSSSLLANSSTEVAGRKTLMDHLDKVPPSILVVTGGPGSGKTTLIRHTAKQMLTGRRRRRKIPIIVYLRDHAATLPYLPERTLREVVSQSLGRRLRALEAQGWFERQLASGNCVVFFDGLDEVPREEDRRKVSSWIEQQTTQYPLNDFVITSRPIGYRTAPIHGASVMQVRRLTDSQIAWFVKAWYRAETKIDHSEDSAQEVESAADTAAEDLLNRLHNMQALYDLTVNPLLLTMIVNVHKTLGALPGSRFELYKDIIEVMLWRRHDALNIPAALRGNKKEIVLKDVAFYMMQQRVVSLPRQELLDIVGKRLPSITQEVTDVEYLASVESSGLLVEQENGVYAFSHLTFQEYLAAGYIRDNRHSQMSALIGFIGNSWWRETTLLFAAQSDATPIVEACLTAGTVEALSLALDCVEEASEVSIQMRTSINDLVFEAIQSGIDAERRRLVIRVVLTQHLKSKVATSTGRKVCPKPITQGIYQIFLQDSDGSHRPDAPGSAEHYFGEGPILGVRGVDATAFVEWMNEVMEGELVCALPLREELEQNAVRASLRALGNGKRYIWVAEGDGLALWSASGTAVTSVKPSVFRDFLSSDIESSSALLSACMLVRLRARTQILNLAVDVIDTLAINAPDHGASLALRSPLISREYNGQVDPEVTGILDLDQIRNMDFSNASHLSVLWSLYRLVAFDYVSVVDGDLSLLKDLRYGGGTAHGDPVITALVLDQSKSLSLEITTVRDLRRDAMNLAFELVIEKERGLSWLRGNRPSPYLVLTDTLEERLEPTRSAVGSVFSRVLCSTSAGRDDDADTFAASFHERALEILTPDRNYAAVAPDRLTKVLNETCEKFEYLLKSDSRQISSNLWARRVSENLRDIAPPMFSRQATFEGAVASGVRIALVCLAGEADEYGWQDVSEQFRELAAGLMYLEQKIRGDVPANEMIVVSVQ</sequence>
<name>A0A239EYY5_9ACTN</name>
<dbReference type="PROSITE" id="PS50837">
    <property type="entry name" value="NACHT"/>
    <property type="match status" value="1"/>
</dbReference>
<dbReference type="Proteomes" id="UP000198420">
    <property type="component" value="Unassembled WGS sequence"/>
</dbReference>
<proteinExistence type="predicted"/>
<evidence type="ECO:0000313" key="3">
    <source>
        <dbReference type="EMBL" id="SNS49112.1"/>
    </source>
</evidence>
<keyword evidence="4" id="KW-1185">Reference proteome</keyword>
<reference evidence="4" key="1">
    <citation type="submission" date="2017-06" db="EMBL/GenBank/DDBJ databases">
        <authorList>
            <person name="Varghese N."/>
            <person name="Submissions S."/>
        </authorList>
    </citation>
    <scope>NUCLEOTIDE SEQUENCE [LARGE SCALE GENOMIC DNA]</scope>
    <source>
        <strain evidence="4">DSM 44485</strain>
    </source>
</reference>
<gene>
    <name evidence="3" type="ORF">SAMN06265355_118136</name>
</gene>
<dbReference type="Pfam" id="PF05729">
    <property type="entry name" value="NACHT"/>
    <property type="match status" value="1"/>
</dbReference>
<feature type="domain" description="NACHT" evidence="2">
    <location>
        <begin position="157"/>
        <end position="282"/>
    </location>
</feature>
<feature type="transmembrane region" description="Helical" evidence="1">
    <location>
        <begin position="31"/>
        <end position="52"/>
    </location>
</feature>
<keyword evidence="1" id="KW-0812">Transmembrane</keyword>
<dbReference type="Gene3D" id="3.40.50.300">
    <property type="entry name" value="P-loop containing nucleotide triphosphate hydrolases"/>
    <property type="match status" value="1"/>
</dbReference>
<dbReference type="InterPro" id="IPR007111">
    <property type="entry name" value="NACHT_NTPase"/>
</dbReference>
<dbReference type="SMART" id="SM00382">
    <property type="entry name" value="AAA"/>
    <property type="match status" value="1"/>
</dbReference>
<dbReference type="PANTHER" id="PTHR46844:SF1">
    <property type="entry name" value="SLR5058 PROTEIN"/>
    <property type="match status" value="1"/>
</dbReference>
<evidence type="ECO:0000259" key="2">
    <source>
        <dbReference type="PROSITE" id="PS50837"/>
    </source>
</evidence>
<accession>A0A239EYY5</accession>
<evidence type="ECO:0000313" key="4">
    <source>
        <dbReference type="Proteomes" id="UP000198420"/>
    </source>
</evidence>
<dbReference type="SUPFAM" id="SSF52540">
    <property type="entry name" value="P-loop containing nucleoside triphosphate hydrolases"/>
    <property type="match status" value="1"/>
</dbReference>
<dbReference type="EMBL" id="FZNP01000018">
    <property type="protein sequence ID" value="SNS49112.1"/>
    <property type="molecule type" value="Genomic_DNA"/>
</dbReference>
<protein>
    <submittedName>
        <fullName evidence="3">NACHT domain-containing protein</fullName>
    </submittedName>
</protein>
<keyword evidence="1" id="KW-0472">Membrane</keyword>
<dbReference type="InterPro" id="IPR003593">
    <property type="entry name" value="AAA+_ATPase"/>
</dbReference>
<dbReference type="AlphaFoldDB" id="A0A239EYY5"/>
<organism evidence="3 4">
    <name type="scientific">Actinomadura mexicana</name>
    <dbReference type="NCBI Taxonomy" id="134959"/>
    <lineage>
        <taxon>Bacteria</taxon>
        <taxon>Bacillati</taxon>
        <taxon>Actinomycetota</taxon>
        <taxon>Actinomycetes</taxon>
        <taxon>Streptosporangiales</taxon>
        <taxon>Thermomonosporaceae</taxon>
        <taxon>Actinomadura</taxon>
    </lineage>
</organism>